<dbReference type="Pfam" id="PF03886">
    <property type="entry name" value="ABC_trans_aux"/>
    <property type="match status" value="1"/>
</dbReference>
<evidence type="ECO:0000313" key="4">
    <source>
        <dbReference type="Proteomes" id="UP000295565"/>
    </source>
</evidence>
<dbReference type="AlphaFoldDB" id="A0A4R1K4I4"/>
<keyword evidence="1" id="KW-0732">Signal</keyword>
<comment type="caution">
    <text evidence="3">The sequence shown here is derived from an EMBL/GenBank/DDBJ whole genome shotgun (WGS) entry which is preliminary data.</text>
</comment>
<dbReference type="OrthoDB" id="5600407at2"/>
<name>A0A4R1K4I4_9GAMM</name>
<protein>
    <submittedName>
        <fullName evidence="3">Putative lipoprotein YmbA</fullName>
    </submittedName>
</protein>
<evidence type="ECO:0000313" key="3">
    <source>
        <dbReference type="EMBL" id="TCK59038.1"/>
    </source>
</evidence>
<dbReference type="PROSITE" id="PS51257">
    <property type="entry name" value="PROKAR_LIPOPROTEIN"/>
    <property type="match status" value="1"/>
</dbReference>
<feature type="chain" id="PRO_5020851945" evidence="1">
    <location>
        <begin position="23"/>
        <end position="191"/>
    </location>
</feature>
<gene>
    <name evidence="3" type="ORF">EV690_1202</name>
</gene>
<dbReference type="Proteomes" id="UP000295565">
    <property type="component" value="Unassembled WGS sequence"/>
</dbReference>
<organism evidence="3 4">
    <name type="scientific">Celerinatantimonas diazotrophica</name>
    <dbReference type="NCBI Taxonomy" id="412034"/>
    <lineage>
        <taxon>Bacteria</taxon>
        <taxon>Pseudomonadati</taxon>
        <taxon>Pseudomonadota</taxon>
        <taxon>Gammaproteobacteria</taxon>
        <taxon>Celerinatantimonadaceae</taxon>
        <taxon>Celerinatantimonas</taxon>
    </lineage>
</organism>
<dbReference type="EMBL" id="SMGD01000011">
    <property type="protein sequence ID" value="TCK59038.1"/>
    <property type="molecule type" value="Genomic_DNA"/>
</dbReference>
<reference evidence="3 4" key="1">
    <citation type="submission" date="2019-03" db="EMBL/GenBank/DDBJ databases">
        <title>Genomic Encyclopedia of Type Strains, Phase IV (KMG-IV): sequencing the most valuable type-strain genomes for metagenomic binning, comparative biology and taxonomic classification.</title>
        <authorList>
            <person name="Goeker M."/>
        </authorList>
    </citation>
    <scope>NUCLEOTIDE SEQUENCE [LARGE SCALE GENOMIC DNA]</scope>
    <source>
        <strain evidence="3 4">DSM 18577</strain>
    </source>
</reference>
<feature type="domain" description="ABC-type transport auxiliary lipoprotein component" evidence="2">
    <location>
        <begin position="30"/>
        <end position="181"/>
    </location>
</feature>
<sequence length="191" mass="21287">MNKKVGLSIIFMLVALVGCSSSKQVVMHQYVLPTPAVVGAYPHVNKKLTVTLEPIRLPTYLTSTRMTMVDANGVVYQANHHLWAEDLGIQMQRLGQARLKQRLPQIQWAENGYQLLIHVNAFSADNQGIAHIQGDWQLLNQQQQPVLTGSFAKQQPLAKSGYLAMTQTLSELWSKTMDGIAHKLANFQPPS</sequence>
<evidence type="ECO:0000256" key="1">
    <source>
        <dbReference type="SAM" id="SignalP"/>
    </source>
</evidence>
<dbReference type="RefSeq" id="WP_131911967.1">
    <property type="nucleotide sequence ID" value="NZ_OU594967.1"/>
</dbReference>
<keyword evidence="4" id="KW-1185">Reference proteome</keyword>
<keyword evidence="3" id="KW-0449">Lipoprotein</keyword>
<dbReference type="Gene3D" id="3.40.50.10610">
    <property type="entry name" value="ABC-type transport auxiliary lipoprotein component"/>
    <property type="match status" value="1"/>
</dbReference>
<proteinExistence type="predicted"/>
<dbReference type="SUPFAM" id="SSF159594">
    <property type="entry name" value="XCC0632-like"/>
    <property type="match status" value="1"/>
</dbReference>
<evidence type="ECO:0000259" key="2">
    <source>
        <dbReference type="Pfam" id="PF03886"/>
    </source>
</evidence>
<accession>A0A4R1K4I4</accession>
<dbReference type="InterPro" id="IPR005586">
    <property type="entry name" value="ABC_trans_aux"/>
</dbReference>
<feature type="signal peptide" evidence="1">
    <location>
        <begin position="1"/>
        <end position="22"/>
    </location>
</feature>